<dbReference type="InterPro" id="IPR018114">
    <property type="entry name" value="TRYPSIN_HIS"/>
</dbReference>
<evidence type="ECO:0000256" key="2">
    <source>
        <dbReference type="RuleBase" id="RU363034"/>
    </source>
</evidence>
<reference evidence="4" key="1">
    <citation type="submission" date="2022-12" db="EMBL/GenBank/DDBJ databases">
        <title>Genome assemblies of Blomia tropicalis.</title>
        <authorList>
            <person name="Cui Y."/>
        </authorList>
    </citation>
    <scope>NUCLEOTIDE SEQUENCE</scope>
    <source>
        <tissue evidence="4">Adult mites</tissue>
    </source>
</reference>
<evidence type="ECO:0000313" key="5">
    <source>
        <dbReference type="Proteomes" id="UP001142055"/>
    </source>
</evidence>
<dbReference type="SMART" id="SM00020">
    <property type="entry name" value="Tryp_SPc"/>
    <property type="match status" value="1"/>
</dbReference>
<keyword evidence="2" id="KW-0720">Serine protease</keyword>
<feature type="non-terminal residue" evidence="4">
    <location>
        <position position="252"/>
    </location>
</feature>
<keyword evidence="5" id="KW-1185">Reference proteome</keyword>
<dbReference type="InterPro" id="IPR043504">
    <property type="entry name" value="Peptidase_S1_PA_chymotrypsin"/>
</dbReference>
<dbReference type="AlphaFoldDB" id="A0A9Q0MC13"/>
<protein>
    <recommendedName>
        <fullName evidence="3">Peptidase S1 domain-containing protein</fullName>
    </recommendedName>
</protein>
<dbReference type="PANTHER" id="PTHR24252:SF7">
    <property type="entry name" value="HYALIN"/>
    <property type="match status" value="1"/>
</dbReference>
<sequence>MLLCSINLINTSQQINQTESVDSLRIINGIDVPLGKYPFVVSIMKSNPSGQYKHFCTGSILNNKTILTAAHCLLKGNANNFRIVVGHVTFQNIPTSYMFEVQTIKHNMAFSLNNLNTGNDIGVMILKTAIDFGKLKNVGVVCLASITAVPETEKCVAIGFGVSEQSHGDVSKSLKSVILPIQADNICHSKFPINVVSIRCAGTLNGASTCYGDSGGPLACPLKADPNTFLQFGITSFGGVPCNSSYSYFTNV</sequence>
<feature type="domain" description="Peptidase S1" evidence="3">
    <location>
        <begin position="26"/>
        <end position="252"/>
    </location>
</feature>
<dbReference type="PROSITE" id="PS50240">
    <property type="entry name" value="TRYPSIN_DOM"/>
    <property type="match status" value="1"/>
</dbReference>
<evidence type="ECO:0000256" key="1">
    <source>
        <dbReference type="ARBA" id="ARBA00023157"/>
    </source>
</evidence>
<dbReference type="PROSITE" id="PS00135">
    <property type="entry name" value="TRYPSIN_SER"/>
    <property type="match status" value="1"/>
</dbReference>
<keyword evidence="2" id="KW-0378">Hydrolase</keyword>
<organism evidence="4 5">
    <name type="scientific">Blomia tropicalis</name>
    <name type="common">Mite</name>
    <dbReference type="NCBI Taxonomy" id="40697"/>
    <lineage>
        <taxon>Eukaryota</taxon>
        <taxon>Metazoa</taxon>
        <taxon>Ecdysozoa</taxon>
        <taxon>Arthropoda</taxon>
        <taxon>Chelicerata</taxon>
        <taxon>Arachnida</taxon>
        <taxon>Acari</taxon>
        <taxon>Acariformes</taxon>
        <taxon>Sarcoptiformes</taxon>
        <taxon>Astigmata</taxon>
        <taxon>Glycyphagoidea</taxon>
        <taxon>Echimyopodidae</taxon>
        <taxon>Blomia</taxon>
    </lineage>
</organism>
<dbReference type="InterPro" id="IPR033116">
    <property type="entry name" value="TRYPSIN_SER"/>
</dbReference>
<dbReference type="CDD" id="cd00190">
    <property type="entry name" value="Tryp_SPc"/>
    <property type="match status" value="1"/>
</dbReference>
<dbReference type="InterPro" id="IPR009003">
    <property type="entry name" value="Peptidase_S1_PA"/>
</dbReference>
<dbReference type="GO" id="GO:0004252">
    <property type="term" value="F:serine-type endopeptidase activity"/>
    <property type="evidence" value="ECO:0007669"/>
    <property type="project" value="InterPro"/>
</dbReference>
<proteinExistence type="predicted"/>
<evidence type="ECO:0000313" key="4">
    <source>
        <dbReference type="EMBL" id="KAJ6222679.1"/>
    </source>
</evidence>
<dbReference type="InterPro" id="IPR001314">
    <property type="entry name" value="Peptidase_S1A"/>
</dbReference>
<name>A0A9Q0MC13_BLOTA</name>
<gene>
    <name evidence="4" type="ORF">RDWZM_001224</name>
</gene>
<dbReference type="Pfam" id="PF00089">
    <property type="entry name" value="Trypsin"/>
    <property type="match status" value="1"/>
</dbReference>
<evidence type="ECO:0000259" key="3">
    <source>
        <dbReference type="PROSITE" id="PS50240"/>
    </source>
</evidence>
<dbReference type="Proteomes" id="UP001142055">
    <property type="component" value="Chromosome 1"/>
</dbReference>
<dbReference type="SUPFAM" id="SSF50494">
    <property type="entry name" value="Trypsin-like serine proteases"/>
    <property type="match status" value="1"/>
</dbReference>
<dbReference type="PROSITE" id="PS00134">
    <property type="entry name" value="TRYPSIN_HIS"/>
    <property type="match status" value="1"/>
</dbReference>
<dbReference type="FunFam" id="2.40.10.10:FF:000068">
    <property type="entry name" value="transmembrane protease serine 2"/>
    <property type="match status" value="1"/>
</dbReference>
<dbReference type="InterPro" id="IPR001254">
    <property type="entry name" value="Trypsin_dom"/>
</dbReference>
<dbReference type="PRINTS" id="PR00722">
    <property type="entry name" value="CHYMOTRYPSIN"/>
</dbReference>
<dbReference type="GO" id="GO:0006508">
    <property type="term" value="P:proteolysis"/>
    <property type="evidence" value="ECO:0007669"/>
    <property type="project" value="UniProtKB-KW"/>
</dbReference>
<comment type="caution">
    <text evidence="4">The sequence shown here is derived from an EMBL/GenBank/DDBJ whole genome shotgun (WGS) entry which is preliminary data.</text>
</comment>
<keyword evidence="2" id="KW-0645">Protease</keyword>
<keyword evidence="1" id="KW-1015">Disulfide bond</keyword>
<accession>A0A9Q0MC13</accession>
<dbReference type="OMA" id="QADNICH"/>
<dbReference type="PANTHER" id="PTHR24252">
    <property type="entry name" value="ACROSIN-RELATED"/>
    <property type="match status" value="1"/>
</dbReference>
<dbReference type="EMBL" id="JAPWDV010000001">
    <property type="protein sequence ID" value="KAJ6222679.1"/>
    <property type="molecule type" value="Genomic_DNA"/>
</dbReference>
<dbReference type="Gene3D" id="2.40.10.10">
    <property type="entry name" value="Trypsin-like serine proteases"/>
    <property type="match status" value="1"/>
</dbReference>